<comment type="pathway">
    <text evidence="7">Cofactor biosynthesis; biotin biosynthesis; 7,8-diaminononanoate from 8-amino-7-oxononanoate (SAM route): step 1/1.</text>
</comment>
<reference evidence="8 9" key="1">
    <citation type="submission" date="2019-06" db="EMBL/GenBank/DDBJ databases">
        <title>Whole genome shotgun sequence of Glutamicibacter nicotianae NBRC 14234.</title>
        <authorList>
            <person name="Hosoyama A."/>
            <person name="Uohara A."/>
            <person name="Ohji S."/>
            <person name="Ichikawa N."/>
        </authorList>
    </citation>
    <scope>NUCLEOTIDE SEQUENCE [LARGE SCALE GENOMIC DNA]</scope>
    <source>
        <strain evidence="8 9">NBRC 14234</strain>
    </source>
</reference>
<comment type="subcellular location">
    <subcellularLocation>
        <location evidence="7">Cytoplasm</location>
    </subcellularLocation>
</comment>
<dbReference type="InterPro" id="IPR005815">
    <property type="entry name" value="BioA"/>
</dbReference>
<dbReference type="NCBIfam" id="NF004624">
    <property type="entry name" value="PRK05964.1"/>
    <property type="match status" value="1"/>
</dbReference>
<protein>
    <recommendedName>
        <fullName evidence="7">Adenosylmethionine-8-amino-7-oxononanoate aminotransferase</fullName>
        <ecNumber evidence="7">2.6.1.62</ecNumber>
    </recommendedName>
    <alternativeName>
        <fullName evidence="7">7,8-diamino-pelargonic acid aminotransferase</fullName>
        <shortName evidence="7">DAPA AT</shortName>
        <shortName evidence="7">DAPA aminotransferase</shortName>
    </alternativeName>
    <alternativeName>
        <fullName evidence="7">7,8-diaminononanoate synthase</fullName>
        <shortName evidence="7">DANS</shortName>
    </alternativeName>
    <alternativeName>
        <fullName evidence="7">Diaminopelargonic acid synthase</fullName>
    </alternativeName>
</protein>
<keyword evidence="3 7" id="KW-0808">Transferase</keyword>
<comment type="catalytic activity">
    <reaction evidence="7">
        <text>(8S)-8-amino-7-oxononanoate + S-adenosyl-L-methionine = S-adenosyl-4-methylsulfanyl-2-oxobutanoate + (7R,8S)-7,8-diammoniononanoate</text>
        <dbReference type="Rhea" id="RHEA:16861"/>
        <dbReference type="ChEBI" id="CHEBI:16490"/>
        <dbReference type="ChEBI" id="CHEBI:59789"/>
        <dbReference type="ChEBI" id="CHEBI:149468"/>
        <dbReference type="ChEBI" id="CHEBI:149469"/>
        <dbReference type="EC" id="2.6.1.62"/>
    </reaction>
</comment>
<dbReference type="CDD" id="cd00610">
    <property type="entry name" value="OAT_like"/>
    <property type="match status" value="1"/>
</dbReference>
<accession>A0ABQ0RKZ8</accession>
<evidence type="ECO:0000256" key="1">
    <source>
        <dbReference type="ARBA" id="ARBA00001933"/>
    </source>
</evidence>
<dbReference type="PANTHER" id="PTHR42684">
    <property type="entry name" value="ADENOSYLMETHIONINE-8-AMINO-7-OXONONANOATE AMINOTRANSFERASE"/>
    <property type="match status" value="1"/>
</dbReference>
<keyword evidence="5 7" id="KW-0093">Biotin biosynthesis</keyword>
<evidence type="ECO:0000256" key="3">
    <source>
        <dbReference type="ARBA" id="ARBA00022679"/>
    </source>
</evidence>
<evidence type="ECO:0000256" key="2">
    <source>
        <dbReference type="ARBA" id="ARBA00022576"/>
    </source>
</evidence>
<dbReference type="NCBIfam" id="TIGR00508">
    <property type="entry name" value="bioA"/>
    <property type="match status" value="1"/>
</dbReference>
<feature type="binding site" evidence="7">
    <location>
        <begin position="118"/>
        <end position="119"/>
    </location>
    <ligand>
        <name>pyridoxal 5'-phosphate</name>
        <dbReference type="ChEBI" id="CHEBI:597326"/>
    </ligand>
</feature>
<gene>
    <name evidence="7 8" type="primary">bioA</name>
    <name evidence="8" type="ORF">ANI01nite_16990</name>
</gene>
<proteinExistence type="inferred from homology"/>
<evidence type="ECO:0000256" key="4">
    <source>
        <dbReference type="ARBA" id="ARBA00022691"/>
    </source>
</evidence>
<feature type="binding site" evidence="7">
    <location>
        <position position="58"/>
    </location>
    <ligand>
        <name>substrate</name>
    </ligand>
</feature>
<evidence type="ECO:0000313" key="8">
    <source>
        <dbReference type="EMBL" id="GEC12496.1"/>
    </source>
</evidence>
<dbReference type="InterPro" id="IPR015424">
    <property type="entry name" value="PyrdxlP-dep_Trfase"/>
</dbReference>
<dbReference type="Gene3D" id="3.40.640.10">
    <property type="entry name" value="Type I PLP-dependent aspartate aminotransferase-like (Major domain)"/>
    <property type="match status" value="1"/>
</dbReference>
<dbReference type="PROSITE" id="PS00600">
    <property type="entry name" value="AA_TRANSFER_CLASS_3"/>
    <property type="match status" value="1"/>
</dbReference>
<name>A0ABQ0RKZ8_GLUNI</name>
<dbReference type="GO" id="GO:0008483">
    <property type="term" value="F:transaminase activity"/>
    <property type="evidence" value="ECO:0007669"/>
    <property type="project" value="UniProtKB-KW"/>
</dbReference>
<keyword evidence="7" id="KW-0963">Cytoplasm</keyword>
<dbReference type="Gene3D" id="3.90.1150.10">
    <property type="entry name" value="Aspartate Aminotransferase, domain 1"/>
    <property type="match status" value="1"/>
</dbReference>
<feature type="site" description="Participates in the substrate recognition with KAPA and in a stacking interaction with the adenine ring of SAM" evidence="7">
    <location>
        <position position="20"/>
    </location>
</feature>
<feature type="binding site" evidence="7">
    <location>
        <position position="290"/>
    </location>
    <ligand>
        <name>substrate</name>
    </ligand>
</feature>
<feature type="modified residue" description="N6-(pyridoxal phosphate)lysine" evidence="7">
    <location>
        <position position="290"/>
    </location>
</feature>
<evidence type="ECO:0000256" key="5">
    <source>
        <dbReference type="ARBA" id="ARBA00022756"/>
    </source>
</evidence>
<comment type="caution">
    <text evidence="8">The sequence shown here is derived from an EMBL/GenBank/DDBJ whole genome shotgun (WGS) entry which is preliminary data.</text>
</comment>
<sequence>MIATGTTLLERDAGLLWHPYASLDAGAHYAVREAHGAQLVLEDAAGTRREVIDGMSSWWSTVHGYRHPALDAAARGQLERFSHVMFGGLTHQPAIELAERLVALAPESLRHVFLADSGSISVEVALKLALQYQEAKGRTGRHRFAALRGGYHGDTFATMGICDPVDGMHAAFAPRSSGELFLPKPPAARRDAAGGWEYSAAELAQWEQETHELIAAHATTLAGIVFEPVLQGAGGMHIYPPAVLRTLRELADRHGLVLIADEIATGFGRTGLLFAVQHAGIEPDIMCVGKALTGGYLTLAAMLCSSRIASALSGSGDSEGAALLHGPTFMGNPLACAVACASLDLLAGEPGTSAERAPWRQQLATLESGLRTHLAPAADLASVQEVRVLGGVGAIALASPVKVAEVTEAAVQRGVWIRPFRNLVYVMPPYISTPEQLAVLGRGVVGAVEQVHG</sequence>
<dbReference type="Pfam" id="PF00202">
    <property type="entry name" value="Aminotran_3"/>
    <property type="match status" value="1"/>
</dbReference>
<comment type="function">
    <text evidence="7">Catalyzes the transfer of the alpha-amino group from S-adenosyl-L-methionine (SAM) to 7-keto-8-aminopelargonic acid (KAPA) to form 7,8-diaminopelargonic acid (DAPA). It is the only aminotransferase known to utilize SAM as an amino donor.</text>
</comment>
<dbReference type="SUPFAM" id="SSF53383">
    <property type="entry name" value="PLP-dependent transferases"/>
    <property type="match status" value="1"/>
</dbReference>
<dbReference type="EC" id="2.6.1.62" evidence="7"/>
<evidence type="ECO:0000256" key="6">
    <source>
        <dbReference type="ARBA" id="ARBA00022898"/>
    </source>
</evidence>
<dbReference type="InterPro" id="IPR005814">
    <property type="entry name" value="Aminotrans_3"/>
</dbReference>
<comment type="cofactor">
    <cofactor evidence="1 7">
        <name>pyridoxal 5'-phosphate</name>
        <dbReference type="ChEBI" id="CHEBI:597326"/>
    </cofactor>
</comment>
<dbReference type="PANTHER" id="PTHR42684:SF17">
    <property type="entry name" value="ADENOSYLMETHIONINE-8-AMINO-7-OXONONANOATE AMINOTRANSFERASE"/>
    <property type="match status" value="1"/>
</dbReference>
<organism evidence="8 9">
    <name type="scientific">Glutamicibacter nicotianae</name>
    <name type="common">Arthrobacter nicotianae</name>
    <dbReference type="NCBI Taxonomy" id="37929"/>
    <lineage>
        <taxon>Bacteria</taxon>
        <taxon>Bacillati</taxon>
        <taxon>Actinomycetota</taxon>
        <taxon>Actinomycetes</taxon>
        <taxon>Micrococcales</taxon>
        <taxon>Micrococcaceae</taxon>
        <taxon>Glutamicibacter</taxon>
    </lineage>
</organism>
<evidence type="ECO:0000256" key="7">
    <source>
        <dbReference type="HAMAP-Rule" id="MF_00834"/>
    </source>
</evidence>
<dbReference type="Proteomes" id="UP000316242">
    <property type="component" value="Unassembled WGS sequence"/>
</dbReference>
<feature type="binding site" evidence="7">
    <location>
        <position position="326"/>
    </location>
    <ligand>
        <name>substrate</name>
    </ligand>
</feature>
<dbReference type="InterPro" id="IPR015422">
    <property type="entry name" value="PyrdxlP-dep_Trfase_small"/>
</dbReference>
<feature type="binding site" evidence="7">
    <location>
        <position position="151"/>
    </location>
    <ligand>
        <name>substrate</name>
    </ligand>
</feature>
<evidence type="ECO:0000313" key="9">
    <source>
        <dbReference type="Proteomes" id="UP000316242"/>
    </source>
</evidence>
<dbReference type="InterPro" id="IPR015421">
    <property type="entry name" value="PyrdxlP-dep_Trfase_major"/>
</dbReference>
<comment type="similarity">
    <text evidence="7">Belongs to the class-III pyridoxal-phosphate-dependent aminotransferase family. BioA subfamily.</text>
</comment>
<feature type="binding site" evidence="7">
    <location>
        <position position="261"/>
    </location>
    <ligand>
        <name>pyridoxal 5'-phosphate</name>
        <dbReference type="ChEBI" id="CHEBI:597326"/>
    </ligand>
</feature>
<feature type="binding site" evidence="7">
    <location>
        <begin position="327"/>
        <end position="328"/>
    </location>
    <ligand>
        <name>pyridoxal 5'-phosphate</name>
        <dbReference type="ChEBI" id="CHEBI:597326"/>
    </ligand>
</feature>
<dbReference type="RefSeq" id="WP_141357399.1">
    <property type="nucleotide sequence ID" value="NZ_BAAAWM010000001.1"/>
</dbReference>
<keyword evidence="2 7" id="KW-0032">Aminotransferase</keyword>
<keyword evidence="9" id="KW-1185">Reference proteome</keyword>
<dbReference type="InterPro" id="IPR049704">
    <property type="entry name" value="Aminotrans_3_PPA_site"/>
</dbReference>
<feature type="binding site" evidence="7">
    <location>
        <position position="418"/>
    </location>
    <ligand>
        <name>substrate</name>
    </ligand>
</feature>
<keyword evidence="4 7" id="KW-0949">S-adenosyl-L-methionine</keyword>
<dbReference type="EMBL" id="BJNE01000006">
    <property type="protein sequence ID" value="GEC12496.1"/>
    <property type="molecule type" value="Genomic_DNA"/>
</dbReference>
<dbReference type="HAMAP" id="MF_00834">
    <property type="entry name" value="BioA"/>
    <property type="match status" value="1"/>
</dbReference>
<comment type="subunit">
    <text evidence="7">Homodimer.</text>
</comment>
<keyword evidence="6 7" id="KW-0663">Pyridoxal phosphate</keyword>